<reference evidence="1" key="1">
    <citation type="journal article" date="2012" name="Nature">
        <title>The tomato genome sequence provides insights into fleshy fruit evolution.</title>
        <authorList>
            <consortium name="Tomato Genome Consortium"/>
        </authorList>
    </citation>
    <scope>NUCLEOTIDE SEQUENCE [LARGE SCALE GENOMIC DNA]</scope>
    <source>
        <strain evidence="1">cv. Heinz 1706</strain>
    </source>
</reference>
<dbReference type="EnsemblPlants" id="Solyc00g028530.2.1">
    <property type="protein sequence ID" value="Solyc00g028530.2.1.1.CDS"/>
    <property type="gene ID" value="Solyc00g028530.2"/>
</dbReference>
<evidence type="ECO:0000313" key="1">
    <source>
        <dbReference type="EnsemblPlants" id="Solyc00g028530.2.1.1.CDS"/>
    </source>
</evidence>
<reference evidence="1" key="2">
    <citation type="submission" date="2019-04" db="UniProtKB">
        <authorList>
            <consortium name="EnsemblPlants"/>
        </authorList>
    </citation>
    <scope>IDENTIFICATION</scope>
    <source>
        <strain evidence="1">cv. Heinz 1706</strain>
    </source>
</reference>
<dbReference type="AlphaFoldDB" id="A0A494G967"/>
<accession>A0A494G967</accession>
<name>A0A494G967_SOLLC</name>
<dbReference type="Gramene" id="Solyc00g028530.2.1">
    <property type="protein sequence ID" value="Solyc00g028530.2.1.1.CDS"/>
    <property type="gene ID" value="Solyc00g028530.2"/>
</dbReference>
<proteinExistence type="predicted"/>
<dbReference type="Proteomes" id="UP000004994">
    <property type="component" value="Unassembled WGS sequence"/>
</dbReference>
<dbReference type="InParanoid" id="A0A494G967"/>
<evidence type="ECO:0000313" key="2">
    <source>
        <dbReference type="Proteomes" id="UP000004994"/>
    </source>
</evidence>
<protein>
    <submittedName>
        <fullName evidence="1">Uncharacterized protein</fullName>
    </submittedName>
</protein>
<keyword evidence="2" id="KW-1185">Reference proteome</keyword>
<dbReference type="PaxDb" id="4081-Solyc00g028530.1.1"/>
<sequence>MLNARAARAQPVRRSPPRISRWKQWIMRHARRASREYPDRSAPGRVGRERRAAAWATSAPAVPRGSDRQHQLHHVVRELLGQRLRIHTSRLVPRVHEADHPADRMRRHARIAKCKHAGGAAFFEHPVQIAIELARHAIEPGHGLGLQVLVVAEAQRGGHMAAHAAARHFEQACVQALANRQRRIGGLADHRQAGLRRLPAQDVEDLVLVGKVVIDRRLGDAQRAAQVVHRHARIALGVEKLGGGVEDLAPTRFLALGNVRASRAVFAQRGGFGGAWRVTCFSGS</sequence>
<organism evidence="1">
    <name type="scientific">Solanum lycopersicum</name>
    <name type="common">Tomato</name>
    <name type="synonym">Lycopersicon esculentum</name>
    <dbReference type="NCBI Taxonomy" id="4081"/>
    <lineage>
        <taxon>Eukaryota</taxon>
        <taxon>Viridiplantae</taxon>
        <taxon>Streptophyta</taxon>
        <taxon>Embryophyta</taxon>
        <taxon>Tracheophyta</taxon>
        <taxon>Spermatophyta</taxon>
        <taxon>Magnoliopsida</taxon>
        <taxon>eudicotyledons</taxon>
        <taxon>Gunneridae</taxon>
        <taxon>Pentapetalae</taxon>
        <taxon>asterids</taxon>
        <taxon>lamiids</taxon>
        <taxon>Solanales</taxon>
        <taxon>Solanaceae</taxon>
        <taxon>Solanoideae</taxon>
        <taxon>Solaneae</taxon>
        <taxon>Solanum</taxon>
        <taxon>Solanum subgen. Lycopersicon</taxon>
    </lineage>
</organism>